<feature type="domain" description="Carbohydrate esterase 2 N-terminal" evidence="3">
    <location>
        <begin position="33"/>
        <end position="136"/>
    </location>
</feature>
<dbReference type="SUPFAM" id="SSF52266">
    <property type="entry name" value="SGNH hydrolase"/>
    <property type="match status" value="1"/>
</dbReference>
<feature type="chain" id="PRO_5020967670" evidence="1">
    <location>
        <begin position="20"/>
        <end position="352"/>
    </location>
</feature>
<dbReference type="PANTHER" id="PTHR37834:SF2">
    <property type="entry name" value="ESTERASE, SGNH HYDROLASE-TYPE"/>
    <property type="match status" value="1"/>
</dbReference>
<dbReference type="GO" id="GO:0052689">
    <property type="term" value="F:carboxylic ester hydrolase activity"/>
    <property type="evidence" value="ECO:0007669"/>
    <property type="project" value="InterPro"/>
</dbReference>
<dbReference type="InterPro" id="IPR037461">
    <property type="entry name" value="CtCE2-like_dom"/>
</dbReference>
<organism evidence="4 5">
    <name type="scientific">Pseudobacter ginsenosidimutans</name>
    <dbReference type="NCBI Taxonomy" id="661488"/>
    <lineage>
        <taxon>Bacteria</taxon>
        <taxon>Pseudomonadati</taxon>
        <taxon>Bacteroidota</taxon>
        <taxon>Chitinophagia</taxon>
        <taxon>Chitinophagales</taxon>
        <taxon>Chitinophagaceae</taxon>
        <taxon>Pseudobacter</taxon>
    </lineage>
</organism>
<evidence type="ECO:0000259" key="2">
    <source>
        <dbReference type="Pfam" id="PF13472"/>
    </source>
</evidence>
<proteinExistence type="predicted"/>
<reference evidence="4 5" key="1">
    <citation type="submission" date="2019-02" db="EMBL/GenBank/DDBJ databases">
        <title>Genomic Encyclopedia of Type Strains, Phase IV (KMG-IV): sequencing the most valuable type-strain genomes for metagenomic binning, comparative biology and taxonomic classification.</title>
        <authorList>
            <person name="Goeker M."/>
        </authorList>
    </citation>
    <scope>NUCLEOTIDE SEQUENCE [LARGE SCALE GENOMIC DNA]</scope>
    <source>
        <strain evidence="4 5">DSM 18116</strain>
    </source>
</reference>
<dbReference type="PANTHER" id="PTHR37834">
    <property type="entry name" value="GDSL-LIKE LIPASE/ACYLHYDROLASE DOMAIN PROTEIN (AFU_ORTHOLOGUE AFUA_2G00620)"/>
    <property type="match status" value="1"/>
</dbReference>
<dbReference type="InterPro" id="IPR013830">
    <property type="entry name" value="SGNH_hydro"/>
</dbReference>
<dbReference type="RefSeq" id="WP_130541688.1">
    <property type="nucleotide sequence ID" value="NZ_SGXA01000002.1"/>
</dbReference>
<dbReference type="InterPro" id="IPR052762">
    <property type="entry name" value="PCW_deacetylase/CE"/>
</dbReference>
<dbReference type="EMBL" id="SGXA01000002">
    <property type="protein sequence ID" value="RZS71155.1"/>
    <property type="molecule type" value="Genomic_DNA"/>
</dbReference>
<evidence type="ECO:0000313" key="5">
    <source>
        <dbReference type="Proteomes" id="UP000293874"/>
    </source>
</evidence>
<feature type="signal peptide" evidence="1">
    <location>
        <begin position="1"/>
        <end position="19"/>
    </location>
</feature>
<name>A0A4Q7MR01_9BACT</name>
<accession>A0A4Q7MR01</accession>
<dbReference type="Pfam" id="PF13472">
    <property type="entry name" value="Lipase_GDSL_2"/>
    <property type="match status" value="1"/>
</dbReference>
<comment type="caution">
    <text evidence="4">The sequence shown here is derived from an EMBL/GenBank/DDBJ whole genome shotgun (WGS) entry which is preliminary data.</text>
</comment>
<dbReference type="AlphaFoldDB" id="A0A4Q7MR01"/>
<evidence type="ECO:0000313" key="4">
    <source>
        <dbReference type="EMBL" id="RZS71155.1"/>
    </source>
</evidence>
<dbReference type="Gene3D" id="3.40.50.1110">
    <property type="entry name" value="SGNH hydrolase"/>
    <property type="match status" value="1"/>
</dbReference>
<evidence type="ECO:0000259" key="3">
    <source>
        <dbReference type="Pfam" id="PF17996"/>
    </source>
</evidence>
<evidence type="ECO:0000256" key="1">
    <source>
        <dbReference type="SAM" id="SignalP"/>
    </source>
</evidence>
<dbReference type="InterPro" id="IPR036514">
    <property type="entry name" value="SGNH_hydro_sf"/>
</dbReference>
<dbReference type="InterPro" id="IPR040794">
    <property type="entry name" value="CE2_N"/>
</dbReference>
<keyword evidence="1" id="KW-0732">Signal</keyword>
<dbReference type="Proteomes" id="UP000293874">
    <property type="component" value="Unassembled WGS sequence"/>
</dbReference>
<feature type="domain" description="SGNH hydrolase-type esterase" evidence="2">
    <location>
        <begin position="150"/>
        <end position="298"/>
    </location>
</feature>
<dbReference type="Pfam" id="PF17996">
    <property type="entry name" value="CE2_N"/>
    <property type="match status" value="1"/>
</dbReference>
<gene>
    <name evidence="4" type="ORF">EV199_3056</name>
</gene>
<dbReference type="CDD" id="cd01831">
    <property type="entry name" value="Endoglucanase_E_like"/>
    <property type="match status" value="1"/>
</dbReference>
<sequence>MTKIMAAFFLLFISCSADAQLKWHSAADPNLHYIGRIDFSNPQLPRFWAPGVYCTGKFKGDSALLLVKDEMLWGSNHNYITIVMDDEPPVRLQLKSGSDTILLKTKKKKSTHRFLFCKATESNIGYCEIAGIACEALLAPDPLPIRKIEFIGNSITCSAGSDASVIPCGKGKWEDQHNAYLGYASITARTLQSQWQLTAVSGIGLMHSCCGMKITMPQVFDKISLHKDTIQWDLNRYQPDVVTICLGQNDGVQDSTEFCSRYIEFLQTLRRHYPAAELICLTSPMADMKLNKVQRNYLQSITASMQVQGDRKVSHYFFSKIYNSGCDWHPDLKEHALIAAELTKYIRKRMKW</sequence>
<protein>
    <submittedName>
        <fullName evidence="4">GDSL-like lipase/acylhydrolase family protein</fullName>
    </submittedName>
</protein>
<keyword evidence="4" id="KW-0378">Hydrolase</keyword>
<dbReference type="PROSITE" id="PS51257">
    <property type="entry name" value="PROKAR_LIPOPROTEIN"/>
    <property type="match status" value="1"/>
</dbReference>
<dbReference type="Gene3D" id="2.60.120.260">
    <property type="entry name" value="Galactose-binding domain-like"/>
    <property type="match status" value="1"/>
</dbReference>
<keyword evidence="5" id="KW-1185">Reference proteome</keyword>